<gene>
    <name evidence="6" type="ORF">C2869_06270</name>
</gene>
<keyword evidence="4" id="KW-0732">Signal</keyword>
<organism evidence="6 7">
    <name type="scientific">Saccharobesus litoralis</name>
    <dbReference type="NCBI Taxonomy" id="2172099"/>
    <lineage>
        <taxon>Bacteria</taxon>
        <taxon>Pseudomonadati</taxon>
        <taxon>Pseudomonadota</taxon>
        <taxon>Gammaproteobacteria</taxon>
        <taxon>Alteromonadales</taxon>
        <taxon>Alteromonadaceae</taxon>
        <taxon>Saccharobesus</taxon>
    </lineage>
</organism>
<evidence type="ECO:0000256" key="4">
    <source>
        <dbReference type="SAM" id="SignalP"/>
    </source>
</evidence>
<dbReference type="PANTHER" id="PTHR40980">
    <property type="entry name" value="PLUG DOMAIN-CONTAINING PROTEIN"/>
    <property type="match status" value="1"/>
</dbReference>
<dbReference type="InterPro" id="IPR037066">
    <property type="entry name" value="Plug_dom_sf"/>
</dbReference>
<proteinExistence type="predicted"/>
<evidence type="ECO:0000256" key="2">
    <source>
        <dbReference type="ARBA" id="ARBA00023136"/>
    </source>
</evidence>
<sequence length="1113" mass="122365">MKTTITKKALLLSSSASVLMTMFAPSVLAEEVKAAIERQQQETEVIEVSGVRGSLESALLEKREALSIIDAISAKDMDALPALDLGEAMQSIPGVQLNTDDSGRNSNITLRGLPGGYAKTMAEGQSFAIPSRSKGVVGASNPFGSFEASVFDGVTVVKAPTADLQEGGMAGVVNKKLQRALGSKDGKFSLGINGRWEELTNDWNKGFKLSGSKHIIKDKLAFAFKAAGSVQEFRSDTANFTDYIALNSIQDHQTVDTNFISRADLEAYKAEHNINAPLSVIKTIGKAHQVTVNNRGDRFSTTGNIEWKPFDSLKVGANFLYTKKEMHNSNMEDVLFSIDRSGKNNTQRVTELGTPIQIDSTANPDYIEGVHNPDLAMIPTYVVSSAKLSNVSYKPSNRLNRSVDEAKGIFVYANYTSDDWLIDTTFAKSESVSEGINNGYDLRLSNKSHSTYSDMDTGERLSYAPTGIDGTIYTGEGDMTKAYATVTGLDSYNYSDVNGVLQQTDADGNLLYDLGDQSWQRFANGWRRAGLTQFGPSLDPKINPANFDDYPEDFFYDKAVAALQAANKELTAENIAEEEANQKSKVGGKSLDFYINGTVERPERVMDSAEINFERYTDLGGDAFTLTSVKFGARHSRETLEAYNMRIGGGGVNMTNITGDDFYKAGLTSDSENEYFNGDYPGHFGSDAGWLVLDSRNLTAVLQDGLVAYDGDGNVDEALHIIPETGFANRLSTQENTKVNEKFRDNFSADQAINAAYFMGKFAGEIGGFTYSGNAGLRYVETSNDVIGQGFNIDGNPIRVLTETDYTNTLPSFNLAVDLHDDVVLRTAYSKALVRPNLLSQVPSPIYTFDENRVKVENSKAEVLPYTSNNYDLSLAWYNREGSSISAGFFYKEIEGKIVTETICPIGNEAAWGVGEVALNDQRQCEEVGEYVDPETGDVYNGRIVNVKATYNSDIPVKLYGYELSVQQKLDFLSYPWNGFGGKLNFTKIDLDEGGGIPMTKISPHTANLIAYWENHGFSIQTIYNWQDEKLLSTGNESGTFLGTDARTQTAGGRWDLSARYRFRKSLKGLALNLKVMNLNNRQEYEYIGGNDRAISRIRYQGRIVSVGMSYSF</sequence>
<dbReference type="Gene3D" id="2.170.130.10">
    <property type="entry name" value="TonB-dependent receptor, plug domain"/>
    <property type="match status" value="1"/>
</dbReference>
<dbReference type="InterPro" id="IPR012910">
    <property type="entry name" value="Plug_dom"/>
</dbReference>
<dbReference type="Pfam" id="PF07715">
    <property type="entry name" value="Plug"/>
    <property type="match status" value="1"/>
</dbReference>
<dbReference type="Proteomes" id="UP000244441">
    <property type="component" value="Chromosome"/>
</dbReference>
<dbReference type="SUPFAM" id="SSF56935">
    <property type="entry name" value="Porins"/>
    <property type="match status" value="1"/>
</dbReference>
<evidence type="ECO:0000256" key="1">
    <source>
        <dbReference type="ARBA" id="ARBA00004442"/>
    </source>
</evidence>
<dbReference type="Gene3D" id="2.40.170.20">
    <property type="entry name" value="TonB-dependent receptor, beta-barrel domain"/>
    <property type="match status" value="1"/>
</dbReference>
<dbReference type="AlphaFoldDB" id="A0A2S0VPC8"/>
<evidence type="ECO:0000313" key="7">
    <source>
        <dbReference type="Proteomes" id="UP000244441"/>
    </source>
</evidence>
<evidence type="ECO:0000256" key="3">
    <source>
        <dbReference type="ARBA" id="ARBA00023237"/>
    </source>
</evidence>
<dbReference type="NCBIfam" id="TIGR01782">
    <property type="entry name" value="TonB-Xanth-Caul"/>
    <property type="match status" value="1"/>
</dbReference>
<dbReference type="KEGG" id="cate:C2869_06270"/>
<feature type="signal peptide" evidence="4">
    <location>
        <begin position="1"/>
        <end position="29"/>
    </location>
</feature>
<dbReference type="RefSeq" id="WP_108602139.1">
    <property type="nucleotide sequence ID" value="NZ_CP026604.1"/>
</dbReference>
<feature type="domain" description="TonB-dependent receptor plug" evidence="5">
    <location>
        <begin position="62"/>
        <end position="172"/>
    </location>
</feature>
<dbReference type="OrthoDB" id="6374945at2"/>
<dbReference type="PANTHER" id="PTHR40980:SF4">
    <property type="entry name" value="TONB-DEPENDENT RECEPTOR-LIKE BETA-BARREL DOMAIN-CONTAINING PROTEIN"/>
    <property type="match status" value="1"/>
</dbReference>
<comment type="subcellular location">
    <subcellularLocation>
        <location evidence="1">Cell outer membrane</location>
    </subcellularLocation>
</comment>
<reference evidence="6 7" key="1">
    <citation type="submission" date="2018-01" db="EMBL/GenBank/DDBJ databases">
        <title>Genome sequence of a Cantenovulum-like bacteria.</title>
        <authorList>
            <person name="Tan W.R."/>
            <person name="Lau N.-S."/>
            <person name="Go F."/>
            <person name="Amirul A.-A.A."/>
        </authorList>
    </citation>
    <scope>NUCLEOTIDE SEQUENCE [LARGE SCALE GENOMIC DNA]</scope>
    <source>
        <strain evidence="6 7">CCB-QB4</strain>
    </source>
</reference>
<dbReference type="InterPro" id="IPR010104">
    <property type="entry name" value="TonB_rcpt_bac"/>
</dbReference>
<keyword evidence="3" id="KW-0998">Cell outer membrane</keyword>
<protein>
    <submittedName>
        <fullName evidence="6">TonB-dependent receptor</fullName>
    </submittedName>
</protein>
<accession>A0A2S0VPC8</accession>
<keyword evidence="7" id="KW-1185">Reference proteome</keyword>
<dbReference type="GO" id="GO:0009279">
    <property type="term" value="C:cell outer membrane"/>
    <property type="evidence" value="ECO:0007669"/>
    <property type="project" value="UniProtKB-SubCell"/>
</dbReference>
<feature type="chain" id="PRO_5015740320" evidence="4">
    <location>
        <begin position="30"/>
        <end position="1113"/>
    </location>
</feature>
<dbReference type="EMBL" id="CP026604">
    <property type="protein sequence ID" value="AWB66068.1"/>
    <property type="molecule type" value="Genomic_DNA"/>
</dbReference>
<keyword evidence="2" id="KW-0472">Membrane</keyword>
<keyword evidence="6" id="KW-0675">Receptor</keyword>
<name>A0A2S0VPC8_9ALTE</name>
<evidence type="ECO:0000313" key="6">
    <source>
        <dbReference type="EMBL" id="AWB66068.1"/>
    </source>
</evidence>
<evidence type="ECO:0000259" key="5">
    <source>
        <dbReference type="Pfam" id="PF07715"/>
    </source>
</evidence>
<dbReference type="InterPro" id="IPR036942">
    <property type="entry name" value="Beta-barrel_TonB_sf"/>
</dbReference>